<dbReference type="CDD" id="cd01646">
    <property type="entry name" value="RT_Bac_retron_I"/>
    <property type="match status" value="1"/>
</dbReference>
<dbReference type="AlphaFoldDB" id="Q0KD94"/>
<name>Q0KD94_CUPNH</name>
<dbReference type="PANTHER" id="PTHR34047">
    <property type="entry name" value="NUCLEAR INTRON MATURASE 1, MITOCHONDRIAL-RELATED"/>
    <property type="match status" value="1"/>
</dbReference>
<evidence type="ECO:0000256" key="1">
    <source>
        <dbReference type="ARBA" id="ARBA00034120"/>
    </source>
</evidence>
<evidence type="ECO:0000256" key="2">
    <source>
        <dbReference type="SAM" id="MobiDB-lite"/>
    </source>
</evidence>
<feature type="region of interest" description="Disordered" evidence="2">
    <location>
        <begin position="1157"/>
        <end position="1184"/>
    </location>
</feature>
<dbReference type="InterPro" id="IPR036526">
    <property type="entry name" value="C-N_Hydrolase_sf"/>
</dbReference>
<gene>
    <name evidence="3" type="primary">rvt</name>
    <name evidence="3" type="ordered locus">H16_A0880</name>
</gene>
<dbReference type="EMBL" id="AM260479">
    <property type="protein sequence ID" value="CAJ92027.1"/>
    <property type="molecule type" value="Genomic_DNA"/>
</dbReference>
<dbReference type="SUPFAM" id="SSF56317">
    <property type="entry name" value="Carbon-nitrogen hydrolase"/>
    <property type="match status" value="1"/>
</dbReference>
<evidence type="ECO:0000313" key="4">
    <source>
        <dbReference type="Proteomes" id="UP000008210"/>
    </source>
</evidence>
<dbReference type="STRING" id="381666.H16_A0880"/>
<dbReference type="Proteomes" id="UP000008210">
    <property type="component" value="Chromosome 1"/>
</dbReference>
<dbReference type="eggNOG" id="COG3344">
    <property type="taxonomic scope" value="Bacteria"/>
</dbReference>
<dbReference type="HOGENOM" id="CLU_006914_0_0_4"/>
<proteinExistence type="inferred from homology"/>
<keyword evidence="3" id="KW-0548">Nucleotidyltransferase</keyword>
<comment type="similarity">
    <text evidence="1">Belongs to the bacterial reverse transcriptase family.</text>
</comment>
<protein>
    <submittedName>
        <fullName evidence="3">Reverse transcriptase like protein</fullName>
    </submittedName>
</protein>
<dbReference type="PANTHER" id="PTHR34047:SF8">
    <property type="entry name" value="PROTEIN YKFC"/>
    <property type="match status" value="1"/>
</dbReference>
<reference evidence="3 4" key="1">
    <citation type="journal article" date="2006" name="Nat. Biotechnol.">
        <title>Genome sequence of the bioplastic-producing 'Knallgas' bacterium Ralstonia eutropha H16.</title>
        <authorList>
            <person name="Pohlmann A."/>
            <person name="Fricke W.F."/>
            <person name="Reinecke F."/>
            <person name="Kusian B."/>
            <person name="Liesegang H."/>
            <person name="Cramm R."/>
            <person name="Eitinger T."/>
            <person name="Ewering C."/>
            <person name="Potter M."/>
            <person name="Schwartz E."/>
            <person name="Strittmatter A."/>
            <person name="Voss I."/>
            <person name="Gottschalk G."/>
            <person name="Steinbuechel A."/>
            <person name="Friedrich B."/>
            <person name="Bowien B."/>
        </authorList>
    </citation>
    <scope>NUCLEOTIDE SEQUENCE [LARGE SCALE GENOMIC DNA]</scope>
    <source>
        <strain evidence="4">ATCC 17699 / DSM 428 / KCTC 22496 / NCIMB 10442 / H16 / Stanier 337</strain>
    </source>
</reference>
<keyword evidence="3" id="KW-0695">RNA-directed DNA polymerase</keyword>
<organism evidence="3 4">
    <name type="scientific">Cupriavidus necator (strain ATCC 17699 / DSM 428 / KCTC 22496 / NCIMB 10442 / H16 / Stanier 337)</name>
    <name type="common">Ralstonia eutropha</name>
    <dbReference type="NCBI Taxonomy" id="381666"/>
    <lineage>
        <taxon>Bacteria</taxon>
        <taxon>Pseudomonadati</taxon>
        <taxon>Pseudomonadota</taxon>
        <taxon>Betaproteobacteria</taxon>
        <taxon>Burkholderiales</taxon>
        <taxon>Burkholderiaceae</taxon>
        <taxon>Cupriavidus</taxon>
    </lineage>
</organism>
<feature type="region of interest" description="Disordered" evidence="2">
    <location>
        <begin position="637"/>
        <end position="657"/>
    </location>
</feature>
<sequence length="1184" mass="132153">MVPAPKSGRWVIGTVPQRPEPGWYPVVDPGEAPVLRPLAHLPVREQTVASALMLCLADCIETLQGPTIGHADFAEAQRMGVYSYGNRLLCSWTELLPGTKHARFRWGNSDIYTRYFTDYQRFIDRPKYFAEQARDKGGTVLLVKLDLSAFYDNIDVGRLIESLRRHYAKFCETFPDYPKHDEDFLAVAREALTLRWDPQDSTYAPLLRDRALPRGLAQGLAASGFFANAYLIDFDKEIGRQLNTAIHFEGDEFTLVDYCRYVDDLRIVVSVDARLPHTHIPGVITQWVQRILDVTVNEHVEDDRNVLKLNARKTEHEEFAAVSAESGDVAAMRLLQQSLSGPFDLESLQQTSAGLNGLLALAELSREAETSAPSSSPLSLIERPKLQVKDDTLTRFAAFRLVKSLRLKMSFLGEEAAGVAHECEAVARRLAAAWVTNPALVQVLRYAFGIYPAADILLPVLEALRDKLDCPVAFERLVAQYVLAELFRSGATEIGWDSDAGPGPDVEHFRDALAATAHQLLNRRDSPWYLQQQASLFLTVTGRPLAPPEGTPELHRHAIVAGLVQGHPGPAQTLPAGDFVALSYVAYQITGSQANFKRGIQAWSKGRNQEALRLARELLRQTDSELYDYCFARPPRPRQRTPADITGAGDHTRPSGPPLRNSVWLPLQVVFCRAHNPLRQENALLKLALGLVRCMRKADTPEQLRPDFIQVRCADWDRLSHPHVHLEVSPSLRKSRETLNALYTTPEWCEGFAAWTYALGRVLRAAALGNVDFTSRRYVLAGEPSPYTGIRSTWQKRRFGMHHASGSITGHDASVTPWFSELLLQLLRWPGLEVESPLIPQAAAIESFDILETILYERLQGQNAIFGRSSMVPVYRFPVQFPLRRESRLRVVVVQGLLPQASHFTEFGKCLDGSDYRAWHRQHLGLLSVLINRHVRTLAHAKAEPGEEAEGRPFVDLIVFPELSVHVEDFDLLRALSDATGAIIYAGMVGELSPITRAPINVAKWIIPQRRETGRSFLVINQGKFHLTKDEREIGMESWRPYQAIIELRSGSRTYAISGAICYDATDIALAADLRDQSHMFVVAAMNKDIKTFDGMISALRFHMYQHVVLANSGEYGGSTTQAPYSKEHHRVVSHMHGGQQIGISVFEVETDDFGPGGKAFPSSGTGNGKTPPAGLRRVPWGTT</sequence>
<keyword evidence="4" id="KW-1185">Reference proteome</keyword>
<keyword evidence="3" id="KW-0808">Transferase</keyword>
<dbReference type="InterPro" id="IPR051083">
    <property type="entry name" value="GrpII_Intron_Splice-Mob/Def"/>
</dbReference>
<accession>Q0KD94</accession>
<dbReference type="GO" id="GO:0003964">
    <property type="term" value="F:RNA-directed DNA polymerase activity"/>
    <property type="evidence" value="ECO:0007669"/>
    <property type="project" value="UniProtKB-KW"/>
</dbReference>
<evidence type="ECO:0000313" key="3">
    <source>
        <dbReference type="EMBL" id="CAJ92027.1"/>
    </source>
</evidence>
<dbReference type="KEGG" id="reh:H16_A0880"/>